<sequence>MEEIKISDLPEYAKNSNMYEGMDEDEKVEIPPKFLIYDEKINSFKEYKRLIRSYNYFLSDLSDEIIKFQKNPENEDDVLEFLIKNKDSAFYKEQLDTFQSLKIEVIDFDYMTFLKYKYLCFNLRYTIKERNFKLKIDEIYISEEDSQYILNQIKNLESFELPIRDSKSYYYQTIYVDFIENKVKFTIKTQETSIELNTNKISIEILINFYEKLMKYIKKFKILIKSKKFFGIINDSKLKIGLSIGRDDLYIKNIHDFFDYINKYNQKYNQEVQNEKITKNNIEEYLINKNRIIYLN</sequence>
<name>A0A6C0AD10_9ZZZZ</name>
<dbReference type="EMBL" id="MN740593">
    <property type="protein sequence ID" value="QHS77604.1"/>
    <property type="molecule type" value="Genomic_DNA"/>
</dbReference>
<reference evidence="1" key="1">
    <citation type="journal article" date="2020" name="Nature">
        <title>Giant virus diversity and host interactions through global metagenomics.</title>
        <authorList>
            <person name="Schulz F."/>
            <person name="Roux S."/>
            <person name="Paez-Espino D."/>
            <person name="Jungbluth S."/>
            <person name="Walsh D.A."/>
            <person name="Denef V.J."/>
            <person name="McMahon K.D."/>
            <person name="Konstantinidis K.T."/>
            <person name="Eloe-Fadrosh E.A."/>
            <person name="Kyrpides N.C."/>
            <person name="Woyke T."/>
        </authorList>
    </citation>
    <scope>NUCLEOTIDE SEQUENCE</scope>
    <source>
        <strain evidence="1">GVMAG-S-1021933-23</strain>
    </source>
</reference>
<evidence type="ECO:0000313" key="1">
    <source>
        <dbReference type="EMBL" id="QHS77604.1"/>
    </source>
</evidence>
<proteinExistence type="predicted"/>
<protein>
    <submittedName>
        <fullName evidence="1">Uncharacterized protein</fullName>
    </submittedName>
</protein>
<accession>A0A6C0AD10</accession>
<dbReference type="AlphaFoldDB" id="A0A6C0AD10"/>
<organism evidence="1">
    <name type="scientific">viral metagenome</name>
    <dbReference type="NCBI Taxonomy" id="1070528"/>
    <lineage>
        <taxon>unclassified sequences</taxon>
        <taxon>metagenomes</taxon>
        <taxon>organismal metagenomes</taxon>
    </lineage>
</organism>